<dbReference type="Proteomes" id="UP000235943">
    <property type="component" value="Unassembled WGS sequence"/>
</dbReference>
<dbReference type="AlphaFoldDB" id="A0A2N8TK68"/>
<dbReference type="RefSeq" id="WP_102911418.1">
    <property type="nucleotide sequence ID" value="NZ_POUC01000218.1"/>
</dbReference>
<sequence length="102" mass="10609">MSLPHLGLALDAPADISPTERLVLVLLARDAGPDGIAFPAVGRLASAANISPSTVVRTLRRLRDLHLVERTVRSTTTGAAAPSAYRVTVDVQEDEGTQGGPA</sequence>
<gene>
    <name evidence="1" type="ORF">C1J00_25700</name>
</gene>
<dbReference type="InterPro" id="IPR036388">
    <property type="entry name" value="WH-like_DNA-bd_sf"/>
</dbReference>
<dbReference type="EMBL" id="POUC01000218">
    <property type="protein sequence ID" value="PNG19424.1"/>
    <property type="molecule type" value="Genomic_DNA"/>
</dbReference>
<evidence type="ECO:0008006" key="3">
    <source>
        <dbReference type="Google" id="ProtNLM"/>
    </source>
</evidence>
<accession>A0A2N8TK68</accession>
<reference evidence="1 2" key="1">
    <citation type="submission" date="2018-01" db="EMBL/GenBank/DDBJ databases">
        <title>Draft genome sequence of Streptomyces sp. 13K301.</title>
        <authorList>
            <person name="Sahin N."/>
            <person name="Saygin H."/>
            <person name="Ay H."/>
        </authorList>
    </citation>
    <scope>NUCLEOTIDE SEQUENCE [LARGE SCALE GENOMIC DNA]</scope>
    <source>
        <strain evidence="1 2">13K301</strain>
    </source>
</reference>
<name>A0A2N8TK68_9ACTN</name>
<dbReference type="Pfam" id="PF13730">
    <property type="entry name" value="HTH_36"/>
    <property type="match status" value="1"/>
</dbReference>
<protein>
    <recommendedName>
        <fullName evidence="3">Helix-turn-helix domain-containing protein</fullName>
    </recommendedName>
</protein>
<keyword evidence="2" id="KW-1185">Reference proteome</keyword>
<dbReference type="OrthoDB" id="9977412at2"/>
<comment type="caution">
    <text evidence="1">The sequence shown here is derived from an EMBL/GenBank/DDBJ whole genome shotgun (WGS) entry which is preliminary data.</text>
</comment>
<organism evidence="1 2">
    <name type="scientific">Streptomyces cahuitamycinicus</name>
    <dbReference type="NCBI Taxonomy" id="2070367"/>
    <lineage>
        <taxon>Bacteria</taxon>
        <taxon>Bacillati</taxon>
        <taxon>Actinomycetota</taxon>
        <taxon>Actinomycetes</taxon>
        <taxon>Kitasatosporales</taxon>
        <taxon>Streptomycetaceae</taxon>
        <taxon>Streptomyces</taxon>
    </lineage>
</organism>
<dbReference type="Gene3D" id="1.10.10.10">
    <property type="entry name" value="Winged helix-like DNA-binding domain superfamily/Winged helix DNA-binding domain"/>
    <property type="match status" value="1"/>
</dbReference>
<evidence type="ECO:0000313" key="1">
    <source>
        <dbReference type="EMBL" id="PNG19424.1"/>
    </source>
</evidence>
<evidence type="ECO:0000313" key="2">
    <source>
        <dbReference type="Proteomes" id="UP000235943"/>
    </source>
</evidence>
<dbReference type="SUPFAM" id="SSF46785">
    <property type="entry name" value="Winged helix' DNA-binding domain"/>
    <property type="match status" value="1"/>
</dbReference>
<proteinExistence type="predicted"/>
<dbReference type="InterPro" id="IPR036390">
    <property type="entry name" value="WH_DNA-bd_sf"/>
</dbReference>